<keyword evidence="7" id="KW-0963">Cytoplasm</keyword>
<dbReference type="Pfam" id="PF09409">
    <property type="entry name" value="PUB"/>
    <property type="match status" value="1"/>
</dbReference>
<evidence type="ECO:0000256" key="7">
    <source>
        <dbReference type="ARBA" id="ARBA00022490"/>
    </source>
</evidence>
<feature type="compositionally biased region" description="Low complexity" evidence="15">
    <location>
        <begin position="108"/>
        <end position="132"/>
    </location>
</feature>
<protein>
    <recommendedName>
        <fullName evidence="6">Peptide-N(4)-(N-acetyl-beta-glucosaminyl)asparagine amidase</fullName>
        <ecNumber evidence="5">3.5.1.52</ecNumber>
    </recommendedName>
    <alternativeName>
        <fullName evidence="12">N-glycanase 1</fullName>
    </alternativeName>
    <alternativeName>
        <fullName evidence="13">Peptide:N-glycanase</fullName>
    </alternativeName>
</protein>
<dbReference type="Gene3D" id="3.10.620.30">
    <property type="match status" value="2"/>
</dbReference>
<gene>
    <name evidence="17" type="ORF">CesoFtcFv8_020353</name>
</gene>
<evidence type="ECO:0000256" key="11">
    <source>
        <dbReference type="ARBA" id="ARBA00024870"/>
    </source>
</evidence>
<dbReference type="Gene3D" id="2.60.120.1020">
    <property type="entry name" value="Peptide N glycanase, PAW domain"/>
    <property type="match status" value="1"/>
</dbReference>
<reference evidence="17 18" key="1">
    <citation type="journal article" date="2023" name="Mol. Biol. Evol.">
        <title>Genomics of Secondarily Temperate Adaptation in the Only Non-Antarctic Icefish.</title>
        <authorList>
            <person name="Rivera-Colon A.G."/>
            <person name="Rayamajhi N."/>
            <person name="Minhas B.F."/>
            <person name="Madrigal G."/>
            <person name="Bilyk K.T."/>
            <person name="Yoon V."/>
            <person name="Hune M."/>
            <person name="Gregory S."/>
            <person name="Cheng C.H.C."/>
            <person name="Catchen J.M."/>
        </authorList>
    </citation>
    <scope>NUCLEOTIDE SEQUENCE [LARGE SCALE GENOMIC DNA]</scope>
    <source>
        <strain evidence="17">JC2023a</strain>
    </source>
</reference>
<dbReference type="CDD" id="cd10459">
    <property type="entry name" value="PUB_PNGase"/>
    <property type="match status" value="1"/>
</dbReference>
<evidence type="ECO:0000313" key="17">
    <source>
        <dbReference type="EMBL" id="KAK5884090.1"/>
    </source>
</evidence>
<evidence type="ECO:0000256" key="14">
    <source>
        <dbReference type="PROSITE-ProRule" id="PRU00731"/>
    </source>
</evidence>
<dbReference type="InterPro" id="IPR006588">
    <property type="entry name" value="Peptide_N_glycanase_PAW_dom"/>
</dbReference>
<dbReference type="EMBL" id="JAULUE010002061">
    <property type="protein sequence ID" value="KAK5884090.1"/>
    <property type="molecule type" value="Genomic_DNA"/>
</dbReference>
<dbReference type="AlphaFoldDB" id="A0AAN8BF59"/>
<dbReference type="Pfam" id="PF01841">
    <property type="entry name" value="Transglut_core"/>
    <property type="match status" value="1"/>
</dbReference>
<dbReference type="InterPro" id="IPR008979">
    <property type="entry name" value="Galactose-bd-like_sf"/>
</dbReference>
<dbReference type="Proteomes" id="UP001335648">
    <property type="component" value="Unassembled WGS sequence"/>
</dbReference>
<evidence type="ECO:0000256" key="1">
    <source>
        <dbReference type="ARBA" id="ARBA00001650"/>
    </source>
</evidence>
<dbReference type="SMART" id="SM00580">
    <property type="entry name" value="PUG"/>
    <property type="match status" value="1"/>
</dbReference>
<evidence type="ECO:0000256" key="15">
    <source>
        <dbReference type="SAM" id="MobiDB-lite"/>
    </source>
</evidence>
<dbReference type="PROSITE" id="PS51398">
    <property type="entry name" value="PAW"/>
    <property type="match status" value="1"/>
</dbReference>
<proteinExistence type="inferred from homology"/>
<evidence type="ECO:0000256" key="8">
    <source>
        <dbReference type="ARBA" id="ARBA00022723"/>
    </source>
</evidence>
<dbReference type="SMART" id="SM00460">
    <property type="entry name" value="TGc"/>
    <property type="match status" value="1"/>
</dbReference>
<dbReference type="InterPro" id="IPR002931">
    <property type="entry name" value="Transglutaminase-like"/>
</dbReference>
<evidence type="ECO:0000256" key="4">
    <source>
        <dbReference type="ARBA" id="ARBA00009390"/>
    </source>
</evidence>
<dbReference type="GO" id="GO:0006516">
    <property type="term" value="P:glycoprotein catabolic process"/>
    <property type="evidence" value="ECO:0007669"/>
    <property type="project" value="InterPro"/>
</dbReference>
<evidence type="ECO:0000256" key="3">
    <source>
        <dbReference type="ARBA" id="ARBA00004496"/>
    </source>
</evidence>
<dbReference type="FunFam" id="2.60.120.1020:FF:000001">
    <property type="entry name" value="Peptide-N(4)-(N-acetyl-beta-glucosaminyl)asparagine amidase"/>
    <property type="match status" value="1"/>
</dbReference>
<dbReference type="SUPFAM" id="SSF49785">
    <property type="entry name" value="Galactose-binding domain-like"/>
    <property type="match status" value="1"/>
</dbReference>
<dbReference type="GO" id="GO:0005829">
    <property type="term" value="C:cytosol"/>
    <property type="evidence" value="ECO:0007669"/>
    <property type="project" value="TreeGrafter"/>
</dbReference>
<evidence type="ECO:0000256" key="13">
    <source>
        <dbReference type="ARBA" id="ARBA00032901"/>
    </source>
</evidence>
<dbReference type="GO" id="GO:0005634">
    <property type="term" value="C:nucleus"/>
    <property type="evidence" value="ECO:0007669"/>
    <property type="project" value="TreeGrafter"/>
</dbReference>
<dbReference type="InterPro" id="IPR036339">
    <property type="entry name" value="PUB-like_dom_sf"/>
</dbReference>
<sequence>MSVSPAVATLCENSDEVFLDAAKLLLTYCDNITRFPDEEKYRSIRIGNPTFSSKLLPVRGAVESLFEMGFEEAETHLVFPRSASVDQMKLIRDSIAAERDRRLGGRQAASPTTPTVHTTSPTTPSSASAPGISAPPPPQPSSLENSMNFFATLQSNFQHVLLYENLDLQQKALSRIPEERLRSEAEVQLRGAGEEDPECKLGLEDFLVLELLRWFKQEFFSWVDHLPCSRCSGATQNANPLQPSAEDLRWGGPEDTTIPEKLLETRRGRCGEWANCFTLCCRAMGLEARYIWDSTDHVWTEVFSTSQRRWLHCDSCENGCDKPLLYEVGWGKKLAYILAFSKDQVVDVTWRYSCRHPEVLSRRTKVQESWLLHTVHRLNTARQQALSPERRKDLTERLLVELVEFLSPRKPKPGELGGRNSGSLAWRSARGETRKTDAGTSTETQAAGFVFTLTEKERMQKLLHVRYSSSRDEYCRLSNDSERTQIWDQCVWSRTSVCRKLEADWQMVYLARTEGSSSGKVSWKFDFSSARMKVSSVSVSAKSETFHSGRVCWTLQAGERTAAFTGDGKMQDLPSVSGCSEFIIEAGLSGGEEETAWQHSQIFRQSLKETEEEPSFEILVHLEDA</sequence>
<feature type="region of interest" description="Disordered" evidence="15">
    <location>
        <begin position="411"/>
        <end position="441"/>
    </location>
</feature>
<evidence type="ECO:0000256" key="2">
    <source>
        <dbReference type="ARBA" id="ARBA00001947"/>
    </source>
</evidence>
<evidence type="ECO:0000256" key="9">
    <source>
        <dbReference type="ARBA" id="ARBA00022801"/>
    </source>
</evidence>
<evidence type="ECO:0000259" key="16">
    <source>
        <dbReference type="PROSITE" id="PS51398"/>
    </source>
</evidence>
<dbReference type="FunFam" id="1.20.58.2190:FF:000001">
    <property type="entry name" value="peptide-N(4)-(N-acetyl-beta- glucosaminyl)asparagine amidase"/>
    <property type="match status" value="1"/>
</dbReference>
<dbReference type="Pfam" id="PF04721">
    <property type="entry name" value="PAW"/>
    <property type="match status" value="1"/>
</dbReference>
<dbReference type="GO" id="GO:0046872">
    <property type="term" value="F:metal ion binding"/>
    <property type="evidence" value="ECO:0007669"/>
    <property type="project" value="UniProtKB-KW"/>
</dbReference>
<keyword evidence="8" id="KW-0479">Metal-binding</keyword>
<comment type="cofactor">
    <cofactor evidence="2">
        <name>Zn(2+)</name>
        <dbReference type="ChEBI" id="CHEBI:29105"/>
    </cofactor>
</comment>
<dbReference type="PANTHER" id="PTHR12143:SF19">
    <property type="entry name" value="PEPTIDE-N(4)-(N-ACETYL-BETA-GLUCOSAMINYL)ASPARAGINE AMIDASE"/>
    <property type="match status" value="1"/>
</dbReference>
<dbReference type="PANTHER" id="PTHR12143">
    <property type="entry name" value="PEPTIDE N-GLYCANASE PNGASE -RELATED"/>
    <property type="match status" value="1"/>
</dbReference>
<feature type="domain" description="PAW" evidence="16">
    <location>
        <begin position="415"/>
        <end position="625"/>
    </location>
</feature>
<comment type="caution">
    <text evidence="17">The sequence shown here is derived from an EMBL/GenBank/DDBJ whole genome shotgun (WGS) entry which is preliminary data.</text>
</comment>
<dbReference type="InterPro" id="IPR038765">
    <property type="entry name" value="Papain-like_cys_pep_sf"/>
</dbReference>
<feature type="region of interest" description="Disordered" evidence="15">
    <location>
        <begin position="100"/>
        <end position="144"/>
    </location>
</feature>
<dbReference type="SMART" id="SM00613">
    <property type="entry name" value="PAW"/>
    <property type="match status" value="1"/>
</dbReference>
<dbReference type="SUPFAM" id="SSF54001">
    <property type="entry name" value="Cysteine proteinases"/>
    <property type="match status" value="1"/>
</dbReference>
<dbReference type="EC" id="3.5.1.52" evidence="5"/>
<dbReference type="SUPFAM" id="SSF143503">
    <property type="entry name" value="PUG domain-like"/>
    <property type="match status" value="1"/>
</dbReference>
<evidence type="ECO:0000256" key="10">
    <source>
        <dbReference type="ARBA" id="ARBA00022833"/>
    </source>
</evidence>
<comment type="subcellular location">
    <subcellularLocation>
        <location evidence="3">Cytoplasm</location>
    </subcellularLocation>
</comment>
<comment type="function">
    <text evidence="11">Specifically deglycosylates the denatured form of N-linked glycoproteins in the cytoplasm and assists their proteasome-mediated degradation. Cleaves the beta-aspartyl-glucosamine (GlcNAc) of the glycan and the amide side chain of Asn, converting Asn to Asp. Prefers proteins containing high-mannose over those bearing complex type oligosaccharides. Can recognize misfolded proteins in the endoplasmic reticulum that are exported to the cytosol to be destroyed and deglycosylate them, while it has no activity toward native proteins. Deglycosylation is a prerequisite for subsequent proteasome-mediated degradation of some, but not all, misfolded glycoproteins.</text>
</comment>
<keyword evidence="10" id="KW-0862">Zinc</keyword>
<dbReference type="InterPro" id="IPR018997">
    <property type="entry name" value="PUB_domain"/>
</dbReference>
<evidence type="ECO:0000313" key="18">
    <source>
        <dbReference type="Proteomes" id="UP001335648"/>
    </source>
</evidence>
<accession>A0AAN8BF59</accession>
<keyword evidence="18" id="KW-1185">Reference proteome</keyword>
<dbReference type="GO" id="GO:0000224">
    <property type="term" value="F:peptide-N4-(N-acetyl-beta-glucosaminyl)asparagine amidase activity"/>
    <property type="evidence" value="ECO:0007669"/>
    <property type="project" value="UniProtKB-EC"/>
</dbReference>
<dbReference type="InterPro" id="IPR038680">
    <property type="entry name" value="PAW_sf"/>
</dbReference>
<evidence type="ECO:0000256" key="5">
    <source>
        <dbReference type="ARBA" id="ARBA00012158"/>
    </source>
</evidence>
<comment type="catalytic activity">
    <reaction evidence="1">
        <text>Hydrolysis of an N(4)-(acetyl-beta-D-glucosaminyl)asparagine residue in which the glucosamine residue may be further glycosylated, to yield a (substituted) N-acetyl-beta-D-glucosaminylamine and a peptide containing an aspartate residue.</text>
        <dbReference type="EC" id="3.5.1.52"/>
    </reaction>
</comment>
<evidence type="ECO:0000256" key="12">
    <source>
        <dbReference type="ARBA" id="ARBA00029604"/>
    </source>
</evidence>
<keyword evidence="9" id="KW-0378">Hydrolase</keyword>
<evidence type="ECO:0000256" key="6">
    <source>
        <dbReference type="ARBA" id="ARBA00018546"/>
    </source>
</evidence>
<dbReference type="Gene3D" id="1.20.58.2190">
    <property type="match status" value="1"/>
</dbReference>
<name>A0AAN8BF59_9TELE</name>
<comment type="similarity">
    <text evidence="4 14">Belongs to the transglutaminase-like superfamily. PNGase family.</text>
</comment>
<dbReference type="InterPro" id="IPR050883">
    <property type="entry name" value="PNGase"/>
</dbReference>
<organism evidence="17 18">
    <name type="scientific">Champsocephalus esox</name>
    <name type="common">pike icefish</name>
    <dbReference type="NCBI Taxonomy" id="159716"/>
    <lineage>
        <taxon>Eukaryota</taxon>
        <taxon>Metazoa</taxon>
        <taxon>Chordata</taxon>
        <taxon>Craniata</taxon>
        <taxon>Vertebrata</taxon>
        <taxon>Euteleostomi</taxon>
        <taxon>Actinopterygii</taxon>
        <taxon>Neopterygii</taxon>
        <taxon>Teleostei</taxon>
        <taxon>Neoteleostei</taxon>
        <taxon>Acanthomorphata</taxon>
        <taxon>Eupercaria</taxon>
        <taxon>Perciformes</taxon>
        <taxon>Notothenioidei</taxon>
        <taxon>Channichthyidae</taxon>
        <taxon>Champsocephalus</taxon>
    </lineage>
</organism>